<keyword evidence="2" id="KW-1185">Reference proteome</keyword>
<gene>
    <name evidence="1" type="ORF">EZV62_006379</name>
</gene>
<comment type="caution">
    <text evidence="1">The sequence shown here is derived from an EMBL/GenBank/DDBJ whole genome shotgun (WGS) entry which is preliminary data.</text>
</comment>
<dbReference type="Proteomes" id="UP000323000">
    <property type="component" value="Chromosome 3"/>
</dbReference>
<organism evidence="1 2">
    <name type="scientific">Acer yangbiense</name>
    <dbReference type="NCBI Taxonomy" id="1000413"/>
    <lineage>
        <taxon>Eukaryota</taxon>
        <taxon>Viridiplantae</taxon>
        <taxon>Streptophyta</taxon>
        <taxon>Embryophyta</taxon>
        <taxon>Tracheophyta</taxon>
        <taxon>Spermatophyta</taxon>
        <taxon>Magnoliopsida</taxon>
        <taxon>eudicotyledons</taxon>
        <taxon>Gunneridae</taxon>
        <taxon>Pentapetalae</taxon>
        <taxon>rosids</taxon>
        <taxon>malvids</taxon>
        <taxon>Sapindales</taxon>
        <taxon>Sapindaceae</taxon>
        <taxon>Hippocastanoideae</taxon>
        <taxon>Acereae</taxon>
        <taxon>Acer</taxon>
    </lineage>
</organism>
<protein>
    <submittedName>
        <fullName evidence="1">Uncharacterized protein</fullName>
    </submittedName>
</protein>
<dbReference type="OrthoDB" id="954231at2759"/>
<dbReference type="AlphaFoldDB" id="A0A5C7I7H0"/>
<proteinExistence type="predicted"/>
<evidence type="ECO:0000313" key="1">
    <source>
        <dbReference type="EMBL" id="TXG65104.1"/>
    </source>
</evidence>
<evidence type="ECO:0000313" key="2">
    <source>
        <dbReference type="Proteomes" id="UP000323000"/>
    </source>
</evidence>
<reference evidence="2" key="1">
    <citation type="journal article" date="2019" name="Gigascience">
        <title>De novo genome assembly of the endangered Acer yangbiense, a plant species with extremely small populations endemic to Yunnan Province, China.</title>
        <authorList>
            <person name="Yang J."/>
            <person name="Wariss H.M."/>
            <person name="Tao L."/>
            <person name="Zhang R."/>
            <person name="Yun Q."/>
            <person name="Hollingsworth P."/>
            <person name="Dao Z."/>
            <person name="Luo G."/>
            <person name="Guo H."/>
            <person name="Ma Y."/>
            <person name="Sun W."/>
        </authorList>
    </citation>
    <scope>NUCLEOTIDE SEQUENCE [LARGE SCALE GENOMIC DNA]</scope>
    <source>
        <strain evidence="2">cv. Malutang</strain>
    </source>
</reference>
<dbReference type="EMBL" id="VAHF01000003">
    <property type="protein sequence ID" value="TXG65104.1"/>
    <property type="molecule type" value="Genomic_DNA"/>
</dbReference>
<sequence length="246" mass="27066">MAMLQFKISKLLTNSDITTKLVLPTQILVHIPFMNRKHIFLDLLVMDSKEQVWTNNIICIMLGSCTEYEAGLKLSRLWFLLLRTLKLLFWGILLQGHGLKGTSVGTLVLPSAQWKPSNSCLHSGFSHDSDKLTYGVGVKNDSGGGILQVGACVLSTPCLLGPTLWDKVSADYDKFFTVSPQLLLIDLQLQFEGKPGAAISGLRMLRLMDCGPQDENEATKAAVVLKVLVLYIIAVVLKGAHMRGKI</sequence>
<accession>A0A5C7I7H0</accession>
<name>A0A5C7I7H0_9ROSI</name>